<accession>G7KS26</accession>
<organism evidence="2 4">
    <name type="scientific">Medicago truncatula</name>
    <name type="common">Barrel medic</name>
    <name type="synonym">Medicago tribuloides</name>
    <dbReference type="NCBI Taxonomy" id="3880"/>
    <lineage>
        <taxon>Eukaryota</taxon>
        <taxon>Viridiplantae</taxon>
        <taxon>Streptophyta</taxon>
        <taxon>Embryophyta</taxon>
        <taxon>Tracheophyta</taxon>
        <taxon>Spermatophyta</taxon>
        <taxon>Magnoliopsida</taxon>
        <taxon>eudicotyledons</taxon>
        <taxon>Gunneridae</taxon>
        <taxon>Pentapetalae</taxon>
        <taxon>rosids</taxon>
        <taxon>fabids</taxon>
        <taxon>Fabales</taxon>
        <taxon>Fabaceae</taxon>
        <taxon>Papilionoideae</taxon>
        <taxon>50 kb inversion clade</taxon>
        <taxon>NPAAA clade</taxon>
        <taxon>Hologalegina</taxon>
        <taxon>IRL clade</taxon>
        <taxon>Trifolieae</taxon>
        <taxon>Medicago</taxon>
    </lineage>
</organism>
<dbReference type="HOGENOM" id="CLU_3127383_0_0_1"/>
<gene>
    <name evidence="2" type="ordered locus">MTR_7g020770</name>
</gene>
<feature type="compositionally biased region" description="Basic and acidic residues" evidence="1">
    <location>
        <begin position="10"/>
        <end position="40"/>
    </location>
</feature>
<feature type="region of interest" description="Disordered" evidence="1">
    <location>
        <begin position="1"/>
        <end position="50"/>
    </location>
</feature>
<evidence type="ECO:0000313" key="2">
    <source>
        <dbReference type="EMBL" id="AES77830.1"/>
    </source>
</evidence>
<keyword evidence="4" id="KW-1185">Reference proteome</keyword>
<reference evidence="2 4" key="1">
    <citation type="journal article" date="2011" name="Nature">
        <title>The Medicago genome provides insight into the evolution of rhizobial symbioses.</title>
        <authorList>
            <person name="Young N.D."/>
            <person name="Debelle F."/>
            <person name="Oldroyd G.E."/>
            <person name="Geurts R."/>
            <person name="Cannon S.B."/>
            <person name="Udvardi M.K."/>
            <person name="Benedito V.A."/>
            <person name="Mayer K.F."/>
            <person name="Gouzy J."/>
            <person name="Schoof H."/>
            <person name="Van de Peer Y."/>
            <person name="Proost S."/>
            <person name="Cook D.R."/>
            <person name="Meyers B.C."/>
            <person name="Spannagl M."/>
            <person name="Cheung F."/>
            <person name="De Mita S."/>
            <person name="Krishnakumar V."/>
            <person name="Gundlach H."/>
            <person name="Zhou S."/>
            <person name="Mudge J."/>
            <person name="Bharti A.K."/>
            <person name="Murray J.D."/>
            <person name="Naoumkina M.A."/>
            <person name="Rosen B."/>
            <person name="Silverstein K.A."/>
            <person name="Tang H."/>
            <person name="Rombauts S."/>
            <person name="Zhao P.X."/>
            <person name="Zhou P."/>
            <person name="Barbe V."/>
            <person name="Bardou P."/>
            <person name="Bechner M."/>
            <person name="Bellec A."/>
            <person name="Berger A."/>
            <person name="Berges H."/>
            <person name="Bidwell S."/>
            <person name="Bisseling T."/>
            <person name="Choisne N."/>
            <person name="Couloux A."/>
            <person name="Denny R."/>
            <person name="Deshpande S."/>
            <person name="Dai X."/>
            <person name="Doyle J.J."/>
            <person name="Dudez A.M."/>
            <person name="Farmer A.D."/>
            <person name="Fouteau S."/>
            <person name="Franken C."/>
            <person name="Gibelin C."/>
            <person name="Gish J."/>
            <person name="Goldstein S."/>
            <person name="Gonzalez A.J."/>
            <person name="Green P.J."/>
            <person name="Hallab A."/>
            <person name="Hartog M."/>
            <person name="Hua A."/>
            <person name="Humphray S.J."/>
            <person name="Jeong D.H."/>
            <person name="Jing Y."/>
            <person name="Jocker A."/>
            <person name="Kenton S.M."/>
            <person name="Kim D.J."/>
            <person name="Klee K."/>
            <person name="Lai H."/>
            <person name="Lang C."/>
            <person name="Lin S."/>
            <person name="Macmil S.L."/>
            <person name="Magdelenat G."/>
            <person name="Matthews L."/>
            <person name="McCorrison J."/>
            <person name="Monaghan E.L."/>
            <person name="Mun J.H."/>
            <person name="Najar F.Z."/>
            <person name="Nicholson C."/>
            <person name="Noirot C."/>
            <person name="O'Bleness M."/>
            <person name="Paule C.R."/>
            <person name="Poulain J."/>
            <person name="Prion F."/>
            <person name="Qin B."/>
            <person name="Qu C."/>
            <person name="Retzel E.F."/>
            <person name="Riddle C."/>
            <person name="Sallet E."/>
            <person name="Samain S."/>
            <person name="Samson N."/>
            <person name="Sanders I."/>
            <person name="Saurat O."/>
            <person name="Scarpelli C."/>
            <person name="Schiex T."/>
            <person name="Segurens B."/>
            <person name="Severin A.J."/>
            <person name="Sherrier D.J."/>
            <person name="Shi R."/>
            <person name="Sims S."/>
            <person name="Singer S.R."/>
            <person name="Sinharoy S."/>
            <person name="Sterck L."/>
            <person name="Viollet A."/>
            <person name="Wang B.B."/>
            <person name="Wang K."/>
            <person name="Wang M."/>
            <person name="Wang X."/>
            <person name="Warfsmann J."/>
            <person name="Weissenbach J."/>
            <person name="White D.D."/>
            <person name="White J.D."/>
            <person name="Wiley G.B."/>
            <person name="Wincker P."/>
            <person name="Xing Y."/>
            <person name="Yang L."/>
            <person name="Yao Z."/>
            <person name="Ying F."/>
            <person name="Zhai J."/>
            <person name="Zhou L."/>
            <person name="Zuber A."/>
            <person name="Denarie J."/>
            <person name="Dixon R.A."/>
            <person name="May G.D."/>
            <person name="Schwartz D.C."/>
            <person name="Rogers J."/>
            <person name="Quetier F."/>
            <person name="Town C.D."/>
            <person name="Roe B.A."/>
        </authorList>
    </citation>
    <scope>NUCLEOTIDE SEQUENCE [LARGE SCALE GENOMIC DNA]</scope>
    <source>
        <strain evidence="2">A17</strain>
        <strain evidence="3 4">cv. Jemalong A17</strain>
    </source>
</reference>
<sequence>MEEESIPQNIDRDNEKEKNQERADYQVKVNDKSNDEDKVSSRCYPLVSGE</sequence>
<evidence type="ECO:0000256" key="1">
    <source>
        <dbReference type="SAM" id="MobiDB-lite"/>
    </source>
</evidence>
<reference evidence="3" key="3">
    <citation type="submission" date="2015-04" db="UniProtKB">
        <authorList>
            <consortium name="EnsemblPlants"/>
        </authorList>
    </citation>
    <scope>IDENTIFICATION</scope>
    <source>
        <strain evidence="3">cv. Jemalong A17</strain>
    </source>
</reference>
<dbReference type="AlphaFoldDB" id="G7KS26"/>
<evidence type="ECO:0000313" key="3">
    <source>
        <dbReference type="EnsemblPlants" id="AES77830"/>
    </source>
</evidence>
<dbReference type="PaxDb" id="3880-AES77830"/>
<protein>
    <submittedName>
        <fullName evidence="2 3">Uncharacterized protein</fullName>
    </submittedName>
</protein>
<dbReference type="EMBL" id="CM001223">
    <property type="protein sequence ID" value="AES77830.1"/>
    <property type="molecule type" value="Genomic_DNA"/>
</dbReference>
<proteinExistence type="predicted"/>
<dbReference type="EnsemblPlants" id="AES77830">
    <property type="protein sequence ID" value="AES77830"/>
    <property type="gene ID" value="MTR_7g020770"/>
</dbReference>
<evidence type="ECO:0000313" key="4">
    <source>
        <dbReference type="Proteomes" id="UP000002051"/>
    </source>
</evidence>
<name>G7KS26_MEDTR</name>
<dbReference type="Proteomes" id="UP000002051">
    <property type="component" value="Unassembled WGS sequence"/>
</dbReference>
<reference evidence="2 4" key="2">
    <citation type="journal article" date="2014" name="BMC Genomics">
        <title>An improved genome release (version Mt4.0) for the model legume Medicago truncatula.</title>
        <authorList>
            <person name="Tang H."/>
            <person name="Krishnakumar V."/>
            <person name="Bidwell S."/>
            <person name="Rosen B."/>
            <person name="Chan A."/>
            <person name="Zhou S."/>
            <person name="Gentzbittel L."/>
            <person name="Childs K.L."/>
            <person name="Yandell M."/>
            <person name="Gundlach H."/>
            <person name="Mayer K.F."/>
            <person name="Schwartz D.C."/>
            <person name="Town C.D."/>
        </authorList>
    </citation>
    <scope>GENOME REANNOTATION</scope>
    <source>
        <strain evidence="3 4">cv. Jemalong A17</strain>
    </source>
</reference>